<dbReference type="GO" id="GO:0009289">
    <property type="term" value="C:pilus"/>
    <property type="evidence" value="ECO:0007669"/>
    <property type="project" value="UniProtKB-SubCell"/>
</dbReference>
<evidence type="ECO:0000313" key="8">
    <source>
        <dbReference type="Proteomes" id="UP000572540"/>
    </source>
</evidence>
<proteinExistence type="inferred from homology"/>
<evidence type="ECO:0000256" key="3">
    <source>
        <dbReference type="ARBA" id="ARBA00023263"/>
    </source>
</evidence>
<dbReference type="InterPro" id="IPR008966">
    <property type="entry name" value="Adhesion_dom_sf"/>
</dbReference>
<dbReference type="GO" id="GO:0043709">
    <property type="term" value="P:cell adhesion involved in single-species biofilm formation"/>
    <property type="evidence" value="ECO:0007669"/>
    <property type="project" value="TreeGrafter"/>
</dbReference>
<comment type="caution">
    <text evidence="7">The sequence shown here is derived from an EMBL/GenBank/DDBJ whole genome shotgun (WGS) entry which is preliminary data.</text>
</comment>
<feature type="domain" description="MrkD-like receptor binding" evidence="6">
    <location>
        <begin position="61"/>
        <end position="143"/>
    </location>
</feature>
<dbReference type="RefSeq" id="WP_179759347.1">
    <property type="nucleotide sequence ID" value="NZ_JACCAU010000001.1"/>
</dbReference>
<dbReference type="InterPro" id="IPR000259">
    <property type="entry name" value="Adhesion_dom_fimbrial"/>
</dbReference>
<dbReference type="Pfam" id="PF00419">
    <property type="entry name" value="Fimbrial"/>
    <property type="match status" value="1"/>
</dbReference>
<dbReference type="PANTHER" id="PTHR33420:SF14">
    <property type="entry name" value="TYPE 1 FIMBRIN D-MANNOSE SPECIFIC ADHESIN"/>
    <property type="match status" value="1"/>
</dbReference>
<dbReference type="EMBL" id="JACCAU010000001">
    <property type="protein sequence ID" value="NYH15348.1"/>
    <property type="molecule type" value="Genomic_DNA"/>
</dbReference>
<evidence type="ECO:0000259" key="5">
    <source>
        <dbReference type="Pfam" id="PF00419"/>
    </source>
</evidence>
<keyword evidence="4" id="KW-0732">Signal</keyword>
<evidence type="ECO:0000256" key="1">
    <source>
        <dbReference type="ARBA" id="ARBA00004561"/>
    </source>
</evidence>
<comment type="subcellular location">
    <subcellularLocation>
        <location evidence="1">Fimbrium</location>
    </subcellularLocation>
</comment>
<evidence type="ECO:0000256" key="4">
    <source>
        <dbReference type="SAM" id="SignalP"/>
    </source>
</evidence>
<organism evidence="7 8">
    <name type="scientific">Paraburkholderia bryophila</name>
    <dbReference type="NCBI Taxonomy" id="420952"/>
    <lineage>
        <taxon>Bacteria</taxon>
        <taxon>Pseudomonadati</taxon>
        <taxon>Pseudomonadota</taxon>
        <taxon>Betaproteobacteria</taxon>
        <taxon>Burkholderiales</taxon>
        <taxon>Burkholderiaceae</taxon>
        <taxon>Paraburkholderia</taxon>
    </lineage>
</organism>
<sequence>MIRLFNALRCGAYSARLSHFINRKGIWHAIAVASSVLAVCMATPANAACAFYSGSIMTGVIDMGNAAAPTNAATGTIIATKQMAYDSAFSHQTFTCGTNVASTASFQMSGSGTSNTYETNIPGIGIRVSVWSSSAGYYSTPSSATPAPLSWNYTIPETSGVYGTGYLQVRIDLVKTGPIDLSGTNALSYNVGPWFMARTADGASQLTVSNLTVRASVTTRSCSVTQSAVEVTLPSAFVSNLTTLGSTTGSTSFNLQLSCSQGTNVKVTLTDATNDSNRSTTLGLAPGSFASGVGLQVLNGSTPIAYGPDAAIAENTNQWSAGTAAGGVMNIPLVAQYVRTAGALVPGTVKGMATFTMSYQ</sequence>
<name>A0A7Z0B019_9BURK</name>
<dbReference type="Pfam" id="PF22003">
    <property type="entry name" value="MrkDrd"/>
    <property type="match status" value="1"/>
</dbReference>
<gene>
    <name evidence="7" type="ORF">GGD41_002576</name>
</gene>
<comment type="similarity">
    <text evidence="2">Belongs to the fimbrial protein family.</text>
</comment>
<dbReference type="Gene3D" id="2.60.40.1090">
    <property type="entry name" value="Fimbrial-type adhesion domain"/>
    <property type="match status" value="1"/>
</dbReference>
<feature type="signal peptide" evidence="4">
    <location>
        <begin position="1"/>
        <end position="47"/>
    </location>
</feature>
<evidence type="ECO:0000256" key="2">
    <source>
        <dbReference type="ARBA" id="ARBA00006671"/>
    </source>
</evidence>
<dbReference type="AlphaFoldDB" id="A0A7Z0B019"/>
<dbReference type="InterPro" id="IPR054160">
    <property type="entry name" value="MrkD_recept-bd"/>
</dbReference>
<evidence type="ECO:0000313" key="7">
    <source>
        <dbReference type="EMBL" id="NYH15348.1"/>
    </source>
</evidence>
<dbReference type="Gene3D" id="2.60.40.3310">
    <property type="match status" value="1"/>
</dbReference>
<dbReference type="PANTHER" id="PTHR33420">
    <property type="entry name" value="FIMBRIAL SUBUNIT ELFA-RELATED"/>
    <property type="match status" value="1"/>
</dbReference>
<keyword evidence="3" id="KW-0281">Fimbrium</keyword>
<evidence type="ECO:0000259" key="6">
    <source>
        <dbReference type="Pfam" id="PF22003"/>
    </source>
</evidence>
<reference evidence="7 8" key="1">
    <citation type="submission" date="2020-07" db="EMBL/GenBank/DDBJ databases">
        <title>Exploring microbial biodiversity for novel pathways involved in the catabolism of aromatic compounds derived from lignin.</title>
        <authorList>
            <person name="Elkins J."/>
        </authorList>
    </citation>
    <scope>NUCLEOTIDE SEQUENCE [LARGE SCALE GENOMIC DNA]</scope>
    <source>
        <strain evidence="7 8">H2C3B</strain>
    </source>
</reference>
<accession>A0A7Z0B019</accession>
<protein>
    <submittedName>
        <fullName evidence="7">Type 1 fimbria pilin</fullName>
    </submittedName>
</protein>
<dbReference type="InterPro" id="IPR050263">
    <property type="entry name" value="Bact_Fimbrial_Adh_Pro"/>
</dbReference>
<dbReference type="SUPFAM" id="SSF49401">
    <property type="entry name" value="Bacterial adhesins"/>
    <property type="match status" value="1"/>
</dbReference>
<feature type="domain" description="Fimbrial-type adhesion" evidence="5">
    <location>
        <begin position="214"/>
        <end position="360"/>
    </location>
</feature>
<dbReference type="InterPro" id="IPR036937">
    <property type="entry name" value="Adhesion_dom_fimbrial_sf"/>
</dbReference>
<feature type="chain" id="PRO_5031566785" evidence="4">
    <location>
        <begin position="48"/>
        <end position="360"/>
    </location>
</feature>
<dbReference type="Proteomes" id="UP000572540">
    <property type="component" value="Unassembled WGS sequence"/>
</dbReference>